<sequence>MRSTTALLLVSLARLCQLAPVIAAPYAIQPIFQSDFSQGNIEDDFGHVTTLYVPAAPLNWDATDVSHLRPAKDGFLYFTLDGSSDPAAKHSYILLENTYNHPTVILDHSVYPSVRSCHDNELVIEFSSPAAFKVAAESWSRGSTLVTHSAGCASTNQATKHSYWSVVHTKSDARSRCVKIQVRSIDVDQAIEATDVSWGSYSPVSQGHLRQRTMGSDDATLTGVLIDDLDPLR</sequence>
<dbReference type="EMBL" id="JABELV010000188">
    <property type="protein sequence ID" value="KAG7528375.1"/>
    <property type="molecule type" value="Genomic_DNA"/>
</dbReference>
<accession>A0A8K0JHP2</accession>
<dbReference type="InterPro" id="IPR054293">
    <property type="entry name" value="DUF7029"/>
</dbReference>
<feature type="signal peptide" evidence="1">
    <location>
        <begin position="1"/>
        <end position="23"/>
    </location>
</feature>
<keyword evidence="1" id="KW-0732">Signal</keyword>
<organism evidence="3 4">
    <name type="scientific">Filobasidium floriforme</name>
    <dbReference type="NCBI Taxonomy" id="5210"/>
    <lineage>
        <taxon>Eukaryota</taxon>
        <taxon>Fungi</taxon>
        <taxon>Dikarya</taxon>
        <taxon>Basidiomycota</taxon>
        <taxon>Agaricomycotina</taxon>
        <taxon>Tremellomycetes</taxon>
        <taxon>Filobasidiales</taxon>
        <taxon>Filobasidiaceae</taxon>
        <taxon>Filobasidium</taxon>
    </lineage>
</organism>
<dbReference type="AlphaFoldDB" id="A0A8K0JHP2"/>
<evidence type="ECO:0000259" key="2">
    <source>
        <dbReference type="Pfam" id="PF22974"/>
    </source>
</evidence>
<comment type="caution">
    <text evidence="3">The sequence shown here is derived from an EMBL/GenBank/DDBJ whole genome shotgun (WGS) entry which is preliminary data.</text>
</comment>
<dbReference type="Pfam" id="PF22974">
    <property type="entry name" value="DUF7029"/>
    <property type="match status" value="1"/>
</dbReference>
<name>A0A8K0JHP2_9TREE</name>
<evidence type="ECO:0000313" key="3">
    <source>
        <dbReference type="EMBL" id="KAG7528375.1"/>
    </source>
</evidence>
<evidence type="ECO:0000256" key="1">
    <source>
        <dbReference type="SAM" id="SignalP"/>
    </source>
</evidence>
<feature type="chain" id="PRO_5035461013" description="DUF7029 domain-containing protein" evidence="1">
    <location>
        <begin position="24"/>
        <end position="233"/>
    </location>
</feature>
<proteinExistence type="predicted"/>
<keyword evidence="4" id="KW-1185">Reference proteome</keyword>
<gene>
    <name evidence="3" type="ORF">FFLO_06215</name>
</gene>
<reference evidence="3" key="1">
    <citation type="submission" date="2020-04" db="EMBL/GenBank/DDBJ databases">
        <title>Analysis of mating type loci in Filobasidium floriforme.</title>
        <authorList>
            <person name="Nowrousian M."/>
        </authorList>
    </citation>
    <scope>NUCLEOTIDE SEQUENCE</scope>
    <source>
        <strain evidence="3">CBS 6242</strain>
    </source>
</reference>
<feature type="domain" description="DUF7029" evidence="2">
    <location>
        <begin position="98"/>
        <end position="194"/>
    </location>
</feature>
<evidence type="ECO:0000313" key="4">
    <source>
        <dbReference type="Proteomes" id="UP000812966"/>
    </source>
</evidence>
<dbReference type="Proteomes" id="UP000812966">
    <property type="component" value="Unassembled WGS sequence"/>
</dbReference>
<protein>
    <recommendedName>
        <fullName evidence="2">DUF7029 domain-containing protein</fullName>
    </recommendedName>
</protein>